<organism evidence="2 3">
    <name type="scientific">Mycetohabitans rhizoxinica (strain DSM 19002 / CIP 109453 / HKI 454)</name>
    <name type="common">Paraburkholderia rhizoxinica</name>
    <dbReference type="NCBI Taxonomy" id="882378"/>
    <lineage>
        <taxon>Bacteria</taxon>
        <taxon>Pseudomonadati</taxon>
        <taxon>Pseudomonadota</taxon>
        <taxon>Betaproteobacteria</taxon>
        <taxon>Burkholderiales</taxon>
        <taxon>Burkholderiaceae</taxon>
        <taxon>Mycetohabitans</taxon>
    </lineage>
</organism>
<gene>
    <name evidence="2" type="ordered locus">RBRH_00194</name>
</gene>
<dbReference type="AlphaFoldDB" id="E5ASL2"/>
<dbReference type="EMBL" id="FR687359">
    <property type="protein sequence ID" value="CBW75594.1"/>
    <property type="molecule type" value="Genomic_DNA"/>
</dbReference>
<dbReference type="STRING" id="882378.RBRH_00194"/>
<evidence type="ECO:0000313" key="2">
    <source>
        <dbReference type="EMBL" id="CBW75594.1"/>
    </source>
</evidence>
<feature type="compositionally biased region" description="Basic and acidic residues" evidence="1">
    <location>
        <begin position="1"/>
        <end position="17"/>
    </location>
</feature>
<name>E5ASL2_MYCRK</name>
<reference evidence="2 3" key="1">
    <citation type="journal article" date="2011" name="J. Bacteriol.">
        <title>Complete genome sequence of Burkholderia rhizoxinica, an endosymbiont of Rhizopus microsporus.</title>
        <authorList>
            <person name="Lackner G."/>
            <person name="Moebius N."/>
            <person name="Partida-Martinez L."/>
            <person name="Hertweck C."/>
        </authorList>
    </citation>
    <scope>NUCLEOTIDE SEQUENCE [LARGE SCALE GENOMIC DNA]</scope>
    <source>
        <strain evidence="3">DSM 19002 / CIP 109453 / HKI 454</strain>
    </source>
</reference>
<dbReference type="HOGENOM" id="CLU_3248525_0_0_4"/>
<proteinExistence type="predicted"/>
<accession>E5ASL2</accession>
<protein>
    <submittedName>
        <fullName evidence="2">Uncharacterized protein</fullName>
    </submittedName>
</protein>
<sequence>MHAAARRGDRRDADEGRTGATMEAWDIARQWLSATDASRKLA</sequence>
<evidence type="ECO:0000256" key="1">
    <source>
        <dbReference type="SAM" id="MobiDB-lite"/>
    </source>
</evidence>
<evidence type="ECO:0000313" key="3">
    <source>
        <dbReference type="Proteomes" id="UP000007437"/>
    </source>
</evidence>
<feature type="region of interest" description="Disordered" evidence="1">
    <location>
        <begin position="1"/>
        <end position="20"/>
    </location>
</feature>
<dbReference type="KEGG" id="brh:RBRH_00194"/>
<dbReference type="Proteomes" id="UP000007437">
    <property type="component" value="Chromosome"/>
</dbReference>